<dbReference type="Proteomes" id="UP000245771">
    <property type="component" value="Unassembled WGS sequence"/>
</dbReference>
<evidence type="ECO:0000313" key="3">
    <source>
        <dbReference type="Proteomes" id="UP000245771"/>
    </source>
</evidence>
<evidence type="ECO:0000313" key="2">
    <source>
        <dbReference type="EMBL" id="PWN36368.1"/>
    </source>
</evidence>
<dbReference type="RefSeq" id="XP_025356670.1">
    <property type="nucleotide sequence ID" value="XM_025498967.1"/>
</dbReference>
<feature type="region of interest" description="Disordered" evidence="1">
    <location>
        <begin position="339"/>
        <end position="379"/>
    </location>
</feature>
<evidence type="ECO:0000256" key="1">
    <source>
        <dbReference type="SAM" id="MobiDB-lite"/>
    </source>
</evidence>
<feature type="compositionally biased region" description="Polar residues" evidence="1">
    <location>
        <begin position="70"/>
        <end position="90"/>
    </location>
</feature>
<feature type="compositionally biased region" description="Polar residues" evidence="1">
    <location>
        <begin position="339"/>
        <end position="362"/>
    </location>
</feature>
<dbReference type="InParanoid" id="A0A316VH63"/>
<proteinExistence type="predicted"/>
<accession>A0A316VH63</accession>
<dbReference type="EMBL" id="KZ819603">
    <property type="protein sequence ID" value="PWN36368.1"/>
    <property type="molecule type" value="Genomic_DNA"/>
</dbReference>
<gene>
    <name evidence="2" type="ORF">FA14DRAFT_161111</name>
</gene>
<keyword evidence="3" id="KW-1185">Reference proteome</keyword>
<feature type="compositionally biased region" description="Basic and acidic residues" evidence="1">
    <location>
        <begin position="25"/>
        <end position="46"/>
    </location>
</feature>
<reference evidence="2 3" key="1">
    <citation type="journal article" date="2018" name="Mol. Biol. Evol.">
        <title>Broad Genomic Sampling Reveals a Smut Pathogenic Ancestry of the Fungal Clade Ustilaginomycotina.</title>
        <authorList>
            <person name="Kijpornyongpan T."/>
            <person name="Mondo S.J."/>
            <person name="Barry K."/>
            <person name="Sandor L."/>
            <person name="Lee J."/>
            <person name="Lipzen A."/>
            <person name="Pangilinan J."/>
            <person name="LaButti K."/>
            <person name="Hainaut M."/>
            <person name="Henrissat B."/>
            <person name="Grigoriev I.V."/>
            <person name="Spatafora J.W."/>
            <person name="Aime M.C."/>
        </authorList>
    </citation>
    <scope>NUCLEOTIDE SEQUENCE [LARGE SCALE GENOMIC DNA]</scope>
    <source>
        <strain evidence="2 3">MCA 3882</strain>
    </source>
</reference>
<feature type="region of interest" description="Disordered" evidence="1">
    <location>
        <begin position="24"/>
        <end position="113"/>
    </location>
</feature>
<name>A0A316VH63_9BASI</name>
<sequence>MVKQKVEHRHDLWCEANLIANQYKSPEKEKAAFPERHFLSRSETVPRHTGKSLNLPSPPPQSPQDHDDSGGTSTTPTRFTSNMTNFSPLSPQFAHRPDRPKPGQQRGAGGYDDRLSVSEYSLASPVTYSFASNDMNTPSSISTSFVSTPSPINGWKVCSENREPAVRDCVSSLSVSAPAHSSSSTILRSESSTNGQSEFKKSVDLNILQTSYRGSTDEGKQRLHSTVYASTKTVKKKPVNASDKFGQQRIPLAIKSIGASRSFDLLRRNGSNSPHTVNNTADGEYINSKDSKLNKIRRKSSLGFQSIQQRQVQKNEGLVDAEAVGRSSPRSNILRRLRANTSVAESDSQSITSPRMTSSHFPQSDGYDRMQATTPTSSPWTLVATGLEDDHTIPQQQQYPPQKRVNFETDIINRVF</sequence>
<dbReference type="AlphaFoldDB" id="A0A316VH63"/>
<dbReference type="GeneID" id="37020748"/>
<protein>
    <submittedName>
        <fullName evidence="2">Uncharacterized protein</fullName>
    </submittedName>
</protein>
<organism evidence="2 3">
    <name type="scientific">Meira miltonrushii</name>
    <dbReference type="NCBI Taxonomy" id="1280837"/>
    <lineage>
        <taxon>Eukaryota</taxon>
        <taxon>Fungi</taxon>
        <taxon>Dikarya</taxon>
        <taxon>Basidiomycota</taxon>
        <taxon>Ustilaginomycotina</taxon>
        <taxon>Exobasidiomycetes</taxon>
        <taxon>Exobasidiales</taxon>
        <taxon>Brachybasidiaceae</taxon>
        <taxon>Meira</taxon>
    </lineage>
</organism>